<dbReference type="Pfam" id="PF22916">
    <property type="entry name" value="UTP25_NTPase-like"/>
    <property type="match status" value="1"/>
</dbReference>
<comment type="caution">
    <text evidence="8">The sequence shown here is derived from an EMBL/GenBank/DDBJ whole genome shotgun (WGS) entry which is preliminary data.</text>
</comment>
<evidence type="ECO:0000259" key="7">
    <source>
        <dbReference type="Pfam" id="PF22916"/>
    </source>
</evidence>
<dbReference type="InterPro" id="IPR010678">
    <property type="entry name" value="UTP25"/>
</dbReference>
<evidence type="ECO:0000256" key="4">
    <source>
        <dbReference type="ARBA" id="ARBA00024421"/>
    </source>
</evidence>
<dbReference type="InterPro" id="IPR027417">
    <property type="entry name" value="P-loop_NTPase"/>
</dbReference>
<dbReference type="GO" id="GO:0034511">
    <property type="term" value="F:U3 snoRNA binding"/>
    <property type="evidence" value="ECO:0007669"/>
    <property type="project" value="InterPro"/>
</dbReference>
<keyword evidence="9" id="KW-1185">Reference proteome</keyword>
<organism evidence="8 9">
    <name type="scientific">Fasciola hepatica</name>
    <name type="common">Liver fluke</name>
    <dbReference type="NCBI Taxonomy" id="6192"/>
    <lineage>
        <taxon>Eukaryota</taxon>
        <taxon>Metazoa</taxon>
        <taxon>Spiralia</taxon>
        <taxon>Lophotrochozoa</taxon>
        <taxon>Platyhelminthes</taxon>
        <taxon>Trematoda</taxon>
        <taxon>Digenea</taxon>
        <taxon>Plagiorchiida</taxon>
        <taxon>Echinostomata</taxon>
        <taxon>Echinostomatoidea</taxon>
        <taxon>Fasciolidae</taxon>
        <taxon>Fasciola</taxon>
    </lineage>
</organism>
<evidence type="ECO:0000313" key="9">
    <source>
        <dbReference type="Proteomes" id="UP000230066"/>
    </source>
</evidence>
<comment type="similarity">
    <text evidence="2">Belongs to the UTP25 family.</text>
</comment>
<feature type="domain" description="UTP25 NTP hydrolase-like" evidence="7">
    <location>
        <begin position="80"/>
        <end position="339"/>
    </location>
</feature>
<gene>
    <name evidence="8" type="ORF">D915_005445</name>
</gene>
<evidence type="ECO:0000256" key="5">
    <source>
        <dbReference type="ARBA" id="ARBA00032325"/>
    </source>
</evidence>
<evidence type="ECO:0000313" key="8">
    <source>
        <dbReference type="EMBL" id="THD23329.1"/>
    </source>
</evidence>
<feature type="domain" description="UTP25 C-terminal" evidence="6">
    <location>
        <begin position="479"/>
        <end position="627"/>
    </location>
</feature>
<dbReference type="InterPro" id="IPR053939">
    <property type="entry name" value="UTP25_C"/>
</dbReference>
<dbReference type="Gene3D" id="3.40.50.300">
    <property type="entry name" value="P-loop containing nucleotide triphosphate hydrolases"/>
    <property type="match status" value="1"/>
</dbReference>
<dbReference type="GO" id="GO:0032040">
    <property type="term" value="C:small-subunit processome"/>
    <property type="evidence" value="ECO:0007669"/>
    <property type="project" value="TreeGrafter"/>
</dbReference>
<dbReference type="EMBL" id="JXXN02002203">
    <property type="protein sequence ID" value="THD23329.1"/>
    <property type="molecule type" value="Genomic_DNA"/>
</dbReference>
<dbReference type="Proteomes" id="UP000230066">
    <property type="component" value="Unassembled WGS sequence"/>
</dbReference>
<dbReference type="Pfam" id="PF06862">
    <property type="entry name" value="Utp25_C"/>
    <property type="match status" value="1"/>
</dbReference>
<evidence type="ECO:0000259" key="6">
    <source>
        <dbReference type="Pfam" id="PF06862"/>
    </source>
</evidence>
<dbReference type="InterPro" id="IPR053940">
    <property type="entry name" value="UTP25_NTPase-like"/>
</dbReference>
<sequence>MEEETTDAPVEGSAFIRHFSLPYEKATQIHLKTTVTLVDPQIGFYKTSVTGEFPRIQSRNPVEVKLDQYEYAVYDMISNYEDLLMCRRLPDDQNMRLIYCAHALNHCLRSRKLIIKNNEKEKRNGISDDLRDQGFHRARVLILAPTKEAARRIVHTFLGLMPKGSTVSHRKRFERDFGPQSADREKNNGLGRKPKDYEAWFSCNASDHFRIGIAFAKKSVKLYSAFVDSDLILASPLGLQSIIEEEKDKEADLQYITASTELLVVDQAEMLLMQNWANVLQIIGLLNQRPTKAAFSSAARIRLAYLAGYGKLYRQTLIFSAVAAPQVVLLAGECENFQGLNYIPSIPHYPGLYPTYLPDHVRIPGLKPVKSANSGATHPFKKARIDPHDVDSITSGLPDVKLNLIPFAVFEQPDSSTRNLVVLDSDANVNDDSDADEVNLDDHAELRPSSSNPGSQQMVVYSGPLPKKPLTSWSGRAMPIARMNAFKQRVLPRLRRGLDSRVLIYVPDFYDLEELRLLLHAESLDFCCVHEYTEDKEAERFRTLFSQGRIRILLLSERYYFFRRRKIRGAQTFIFYGPPTFPWFLPELLNSRYVPESSVDISTDSVIPVTILYFPPLEAHAVATLTGKIDL</sequence>
<name>A0A4E0R4I4_FASHE</name>
<keyword evidence="3" id="KW-0539">Nucleus</keyword>
<evidence type="ECO:0000256" key="2">
    <source>
        <dbReference type="ARBA" id="ARBA00009223"/>
    </source>
</evidence>
<dbReference type="GO" id="GO:0000462">
    <property type="term" value="P:maturation of SSU-rRNA from tricistronic rRNA transcript (SSU-rRNA, 5.8S rRNA, LSU-rRNA)"/>
    <property type="evidence" value="ECO:0007669"/>
    <property type="project" value="TreeGrafter"/>
</dbReference>
<dbReference type="AlphaFoldDB" id="A0A4E0R4I4"/>
<comment type="subcellular location">
    <subcellularLocation>
        <location evidence="1">Nucleus</location>
        <location evidence="1">Nucleolus</location>
    </subcellularLocation>
</comment>
<dbReference type="SUPFAM" id="SSF52540">
    <property type="entry name" value="P-loop containing nucleoside triphosphate hydrolases"/>
    <property type="match status" value="1"/>
</dbReference>
<dbReference type="PANTHER" id="PTHR12933:SF0">
    <property type="entry name" value="U3 SMALL NUCLEOLAR RNA-ASSOCIATED PROTEIN 25 HOMOLOG"/>
    <property type="match status" value="1"/>
</dbReference>
<proteinExistence type="inferred from homology"/>
<evidence type="ECO:0000256" key="3">
    <source>
        <dbReference type="ARBA" id="ARBA00023242"/>
    </source>
</evidence>
<evidence type="ECO:0000256" key="1">
    <source>
        <dbReference type="ARBA" id="ARBA00004604"/>
    </source>
</evidence>
<dbReference type="GO" id="GO:0019843">
    <property type="term" value="F:rRNA binding"/>
    <property type="evidence" value="ECO:0007669"/>
    <property type="project" value="TreeGrafter"/>
</dbReference>
<accession>A0A4E0R4I4</accession>
<dbReference type="PANTHER" id="PTHR12933">
    <property type="entry name" value="ORF PROTEIN-RELATED"/>
    <property type="match status" value="1"/>
</dbReference>
<reference evidence="8" key="1">
    <citation type="submission" date="2019-03" db="EMBL/GenBank/DDBJ databases">
        <title>Improved annotation for the trematode Fasciola hepatica.</title>
        <authorList>
            <person name="Choi Y.-J."/>
            <person name="Martin J."/>
            <person name="Mitreva M."/>
        </authorList>
    </citation>
    <scope>NUCLEOTIDE SEQUENCE [LARGE SCALE GENOMIC DNA]</scope>
</reference>
<protein>
    <recommendedName>
        <fullName evidence="4">U3 small nucleolar RNA-associated protein 25 homolog</fullName>
    </recommendedName>
    <alternativeName>
        <fullName evidence="5">UTP25 small subunit processor component</fullName>
    </alternativeName>
</protein>